<dbReference type="STRING" id="1246637.MTBBW1_1540007"/>
<dbReference type="InterPro" id="IPR005534">
    <property type="entry name" value="Curli_assmbl/transp-comp_CsgG"/>
</dbReference>
<organism evidence="3 4">
    <name type="scientific">Desulfamplus magnetovallimortis</name>
    <dbReference type="NCBI Taxonomy" id="1246637"/>
    <lineage>
        <taxon>Bacteria</taxon>
        <taxon>Pseudomonadati</taxon>
        <taxon>Thermodesulfobacteriota</taxon>
        <taxon>Desulfobacteria</taxon>
        <taxon>Desulfobacterales</taxon>
        <taxon>Desulfobacteraceae</taxon>
        <taxon>Desulfamplus</taxon>
    </lineage>
</organism>
<evidence type="ECO:0000256" key="2">
    <source>
        <dbReference type="SAM" id="MobiDB-lite"/>
    </source>
</evidence>
<gene>
    <name evidence="3" type="ORF">MTBBW1_1540007</name>
</gene>
<evidence type="ECO:0000256" key="1">
    <source>
        <dbReference type="PROSITE-ProRule" id="PRU00339"/>
    </source>
</evidence>
<dbReference type="Gene3D" id="1.25.40.10">
    <property type="entry name" value="Tetratricopeptide repeat domain"/>
    <property type="match status" value="1"/>
</dbReference>
<dbReference type="Gene3D" id="3.40.50.10610">
    <property type="entry name" value="ABC-type transport auxiliary lipoprotein component"/>
    <property type="match status" value="1"/>
</dbReference>
<keyword evidence="1" id="KW-0802">TPR repeat</keyword>
<protein>
    <submittedName>
        <fullName evidence="3">Uncharacterized protein</fullName>
    </submittedName>
</protein>
<evidence type="ECO:0000313" key="4">
    <source>
        <dbReference type="Proteomes" id="UP000191931"/>
    </source>
</evidence>
<dbReference type="PROSITE" id="PS51257">
    <property type="entry name" value="PROKAR_LIPOPROTEIN"/>
    <property type="match status" value="1"/>
</dbReference>
<evidence type="ECO:0000313" key="3">
    <source>
        <dbReference type="EMBL" id="SLM28781.1"/>
    </source>
</evidence>
<dbReference type="GO" id="GO:0030288">
    <property type="term" value="C:outer membrane-bounded periplasmic space"/>
    <property type="evidence" value="ECO:0007669"/>
    <property type="project" value="InterPro"/>
</dbReference>
<feature type="repeat" description="TPR" evidence="1">
    <location>
        <begin position="266"/>
        <end position="299"/>
    </location>
</feature>
<dbReference type="InterPro" id="IPR011990">
    <property type="entry name" value="TPR-like_helical_dom_sf"/>
</dbReference>
<dbReference type="InterPro" id="IPR019734">
    <property type="entry name" value="TPR_rpt"/>
</dbReference>
<dbReference type="SUPFAM" id="SSF48452">
    <property type="entry name" value="TPR-like"/>
    <property type="match status" value="1"/>
</dbReference>
<dbReference type="Pfam" id="PF03783">
    <property type="entry name" value="CsgG"/>
    <property type="match status" value="1"/>
</dbReference>
<feature type="region of interest" description="Disordered" evidence="2">
    <location>
        <begin position="128"/>
        <end position="152"/>
    </location>
</feature>
<name>A0A1W1H8I4_9BACT</name>
<reference evidence="3 4" key="1">
    <citation type="submission" date="2017-03" db="EMBL/GenBank/DDBJ databases">
        <authorList>
            <person name="Afonso C.L."/>
            <person name="Miller P.J."/>
            <person name="Scott M.A."/>
            <person name="Spackman E."/>
            <person name="Goraichik I."/>
            <person name="Dimitrov K.M."/>
            <person name="Suarez D.L."/>
            <person name="Swayne D.E."/>
        </authorList>
    </citation>
    <scope>NUCLEOTIDE SEQUENCE [LARGE SCALE GENOMIC DNA]</scope>
    <source>
        <strain evidence="3">PRJEB14757</strain>
    </source>
</reference>
<dbReference type="AlphaFoldDB" id="A0A1W1H8I4"/>
<keyword evidence="4" id="KW-1185">Reference proteome</keyword>
<dbReference type="OrthoDB" id="5338908at2"/>
<proteinExistence type="predicted"/>
<dbReference type="SMART" id="SM00028">
    <property type="entry name" value="TPR"/>
    <property type="match status" value="1"/>
</dbReference>
<accession>A0A1W1H8I4</accession>
<dbReference type="Proteomes" id="UP000191931">
    <property type="component" value="Unassembled WGS sequence"/>
</dbReference>
<dbReference type="EMBL" id="FWEV01000062">
    <property type="protein sequence ID" value="SLM28781.1"/>
    <property type="molecule type" value="Genomic_DNA"/>
</dbReference>
<dbReference type="PROSITE" id="PS50005">
    <property type="entry name" value="TPR"/>
    <property type="match status" value="1"/>
</dbReference>
<sequence length="325" mass="36142">MKGLFMKLLGAVLRCFYFWGFVSIMALSIGCAPTAKVPIMKPAEINLKGVNKIIVGDISGNSGRSLSELLTTRLFESDKFEVLDRENFDQITAEHKLNLSGLVNEESAPEFGEILGASALITGRSTTSYAKNSSKGDSYKDKNGKTHRSYHKEAKAKTTAVLKVLDLKTGKVIAVKNLYDESKGSDSKTDQWPPDIDLDKLKSRTLVSVTDDFMKIIAPYRVYVEVKFADAKTDEGKNGIKLAQNGLWYEALNQFQTEADKLPESSEAIYNVGVAYQYLYQFDEAIEAYNKGIGIDANEKCMEGIRSVRQMQAERRRLAEQQGAL</sequence>